<comment type="caution">
    <text evidence="1">The sequence shown here is derived from an EMBL/GenBank/DDBJ whole genome shotgun (WGS) entry which is preliminary data.</text>
</comment>
<dbReference type="Proteomes" id="UP000827986">
    <property type="component" value="Unassembled WGS sequence"/>
</dbReference>
<protein>
    <submittedName>
        <fullName evidence="1">Uncharacterized protein</fullName>
    </submittedName>
</protein>
<name>A0A9D4AST4_9SAUR</name>
<sequence length="137" mass="14608">MAGGQVRGGLDFTMTGLQFATHGTGSLCEVERLHSPSPQGLQAPAPWACWPPFCSPQACGHPSPLLMGLRLPSPSSSPQSEVLGNIALPYTLPALYITERRPPWTDPCSGAALHHSSVGLLEKEERPHLLMHPGLRG</sequence>
<organism evidence="1 2">
    <name type="scientific">Mauremys mutica</name>
    <name type="common">yellowpond turtle</name>
    <dbReference type="NCBI Taxonomy" id="74926"/>
    <lineage>
        <taxon>Eukaryota</taxon>
        <taxon>Metazoa</taxon>
        <taxon>Chordata</taxon>
        <taxon>Craniata</taxon>
        <taxon>Vertebrata</taxon>
        <taxon>Euteleostomi</taxon>
        <taxon>Archelosauria</taxon>
        <taxon>Testudinata</taxon>
        <taxon>Testudines</taxon>
        <taxon>Cryptodira</taxon>
        <taxon>Durocryptodira</taxon>
        <taxon>Testudinoidea</taxon>
        <taxon>Geoemydidae</taxon>
        <taxon>Geoemydinae</taxon>
        <taxon>Mauremys</taxon>
    </lineage>
</organism>
<dbReference type="AlphaFoldDB" id="A0A9D4AST4"/>
<reference evidence="1" key="1">
    <citation type="submission" date="2021-09" db="EMBL/GenBank/DDBJ databases">
        <title>The genome of Mauremys mutica provides insights into the evolution of semi-aquatic lifestyle.</title>
        <authorList>
            <person name="Gong S."/>
            <person name="Gao Y."/>
        </authorList>
    </citation>
    <scope>NUCLEOTIDE SEQUENCE</scope>
    <source>
        <strain evidence="1">MM-2020</strain>
        <tissue evidence="1">Muscle</tissue>
    </source>
</reference>
<evidence type="ECO:0000313" key="1">
    <source>
        <dbReference type="EMBL" id="KAH1167251.1"/>
    </source>
</evidence>
<evidence type="ECO:0000313" key="2">
    <source>
        <dbReference type="Proteomes" id="UP000827986"/>
    </source>
</evidence>
<keyword evidence="2" id="KW-1185">Reference proteome</keyword>
<proteinExistence type="predicted"/>
<gene>
    <name evidence="1" type="ORF">KIL84_002734</name>
</gene>
<accession>A0A9D4AST4</accession>
<dbReference type="EMBL" id="JAHDVG010000486">
    <property type="protein sequence ID" value="KAH1167251.1"/>
    <property type="molecule type" value="Genomic_DNA"/>
</dbReference>